<keyword evidence="17" id="KW-1208">Phospholipid metabolism</keyword>
<evidence type="ECO:0000256" key="7">
    <source>
        <dbReference type="ARBA" id="ARBA00019373"/>
    </source>
</evidence>
<organism evidence="20 21">
    <name type="scientific">Emticicia aquatilis</name>
    <dbReference type="NCBI Taxonomy" id="1537369"/>
    <lineage>
        <taxon>Bacteria</taxon>
        <taxon>Pseudomonadati</taxon>
        <taxon>Bacteroidota</taxon>
        <taxon>Cytophagia</taxon>
        <taxon>Cytophagales</taxon>
        <taxon>Leadbetterellaceae</taxon>
        <taxon>Emticicia</taxon>
    </lineage>
</organism>
<evidence type="ECO:0000256" key="1">
    <source>
        <dbReference type="ARBA" id="ARBA00001698"/>
    </source>
</evidence>
<name>A0A916YEE3_9BACT</name>
<dbReference type="RefSeq" id="WP_188763861.1">
    <property type="nucleotide sequence ID" value="NZ_BMKK01000001.1"/>
</dbReference>
<evidence type="ECO:0000256" key="6">
    <source>
        <dbReference type="ARBA" id="ARBA00012487"/>
    </source>
</evidence>
<evidence type="ECO:0000256" key="3">
    <source>
        <dbReference type="ARBA" id="ARBA00005119"/>
    </source>
</evidence>
<evidence type="ECO:0000256" key="13">
    <source>
        <dbReference type="ARBA" id="ARBA00022989"/>
    </source>
</evidence>
<feature type="transmembrane region" description="Helical" evidence="19">
    <location>
        <begin position="114"/>
        <end position="134"/>
    </location>
</feature>
<dbReference type="PANTHER" id="PTHR46382:SF1">
    <property type="entry name" value="PHOSPHATIDATE CYTIDYLYLTRANSFERASE"/>
    <property type="match status" value="1"/>
</dbReference>
<dbReference type="GO" id="GO:0004605">
    <property type="term" value="F:phosphatidate cytidylyltransferase activity"/>
    <property type="evidence" value="ECO:0007669"/>
    <property type="project" value="UniProtKB-EC"/>
</dbReference>
<keyword evidence="16" id="KW-0594">Phospholipid biosynthesis</keyword>
<evidence type="ECO:0000256" key="2">
    <source>
        <dbReference type="ARBA" id="ARBA00004651"/>
    </source>
</evidence>
<evidence type="ECO:0000256" key="5">
    <source>
        <dbReference type="ARBA" id="ARBA00010185"/>
    </source>
</evidence>
<evidence type="ECO:0000256" key="9">
    <source>
        <dbReference type="ARBA" id="ARBA00022516"/>
    </source>
</evidence>
<evidence type="ECO:0000256" key="10">
    <source>
        <dbReference type="ARBA" id="ARBA00022679"/>
    </source>
</evidence>
<evidence type="ECO:0000256" key="11">
    <source>
        <dbReference type="ARBA" id="ARBA00022692"/>
    </source>
</evidence>
<feature type="transmembrane region" description="Helical" evidence="19">
    <location>
        <begin position="189"/>
        <end position="208"/>
    </location>
</feature>
<dbReference type="GO" id="GO:0005886">
    <property type="term" value="C:plasma membrane"/>
    <property type="evidence" value="ECO:0007669"/>
    <property type="project" value="UniProtKB-SubCell"/>
</dbReference>
<evidence type="ECO:0000313" key="21">
    <source>
        <dbReference type="Proteomes" id="UP000609064"/>
    </source>
</evidence>
<comment type="subcellular location">
    <subcellularLocation>
        <location evidence="2">Cell membrane</location>
        <topology evidence="2">Multi-pass membrane protein</topology>
    </subcellularLocation>
</comment>
<keyword evidence="21" id="KW-1185">Reference proteome</keyword>
<evidence type="ECO:0000256" key="15">
    <source>
        <dbReference type="ARBA" id="ARBA00023136"/>
    </source>
</evidence>
<dbReference type="Pfam" id="PF01148">
    <property type="entry name" value="CTP_transf_1"/>
    <property type="match status" value="1"/>
</dbReference>
<reference evidence="20" key="1">
    <citation type="journal article" date="2014" name="Int. J. Syst. Evol. Microbiol.">
        <title>Complete genome sequence of Corynebacterium casei LMG S-19264T (=DSM 44701T), isolated from a smear-ripened cheese.</title>
        <authorList>
            <consortium name="US DOE Joint Genome Institute (JGI-PGF)"/>
            <person name="Walter F."/>
            <person name="Albersmeier A."/>
            <person name="Kalinowski J."/>
            <person name="Ruckert C."/>
        </authorList>
    </citation>
    <scope>NUCLEOTIDE SEQUENCE</scope>
    <source>
        <strain evidence="20">CGMCC 1.15958</strain>
    </source>
</reference>
<reference evidence="20" key="2">
    <citation type="submission" date="2020-09" db="EMBL/GenBank/DDBJ databases">
        <authorList>
            <person name="Sun Q."/>
            <person name="Zhou Y."/>
        </authorList>
    </citation>
    <scope>NUCLEOTIDE SEQUENCE</scope>
    <source>
        <strain evidence="20">CGMCC 1.15958</strain>
    </source>
</reference>
<sequence length="278" mass="31492">MTSKLNQLPNLAQRAIAAVVGVSIILAGVLYNEWTFWILFLAISILTQREFYKLLKLDENHPLSVYGIFCGVVLNALTFFIEKELLPFKFYYLIVPLLTTTFFIKLYRKKDTKPFANLGYTFLGIIYVAVPFALINEMVLTDNRGYAPQLILGCLFILWANDTGAYFAGRFLGKRKLFERVSPKKTWEGFFGGAITSLIVAFILTKYFDSLLSWQWYGVAIIIFITGTLGDLVESLFKRSIAIKDSGNTIPGHGGFMDRFDGLLLSMPFIVTFLKIFG</sequence>
<keyword evidence="13 19" id="KW-1133">Transmembrane helix</keyword>
<feature type="transmembrane region" description="Helical" evidence="19">
    <location>
        <begin position="146"/>
        <end position="168"/>
    </location>
</feature>
<keyword evidence="10 18" id="KW-0808">Transferase</keyword>
<evidence type="ECO:0000256" key="16">
    <source>
        <dbReference type="ARBA" id="ARBA00023209"/>
    </source>
</evidence>
<keyword evidence="12 18" id="KW-0548">Nucleotidyltransferase</keyword>
<dbReference type="PANTHER" id="PTHR46382">
    <property type="entry name" value="PHOSPHATIDATE CYTIDYLYLTRANSFERASE"/>
    <property type="match status" value="1"/>
</dbReference>
<dbReference type="PROSITE" id="PS01315">
    <property type="entry name" value="CDS"/>
    <property type="match status" value="1"/>
</dbReference>
<comment type="pathway">
    <text evidence="4">Lipid metabolism.</text>
</comment>
<keyword evidence="8" id="KW-1003">Cell membrane</keyword>
<evidence type="ECO:0000313" key="20">
    <source>
        <dbReference type="EMBL" id="GGD42172.1"/>
    </source>
</evidence>
<evidence type="ECO:0000256" key="17">
    <source>
        <dbReference type="ARBA" id="ARBA00023264"/>
    </source>
</evidence>
<comment type="catalytic activity">
    <reaction evidence="1 18">
        <text>a 1,2-diacyl-sn-glycero-3-phosphate + CTP + H(+) = a CDP-1,2-diacyl-sn-glycerol + diphosphate</text>
        <dbReference type="Rhea" id="RHEA:16229"/>
        <dbReference type="ChEBI" id="CHEBI:15378"/>
        <dbReference type="ChEBI" id="CHEBI:33019"/>
        <dbReference type="ChEBI" id="CHEBI:37563"/>
        <dbReference type="ChEBI" id="CHEBI:58332"/>
        <dbReference type="ChEBI" id="CHEBI:58608"/>
        <dbReference type="EC" id="2.7.7.41"/>
    </reaction>
</comment>
<accession>A0A916YEE3</accession>
<evidence type="ECO:0000256" key="8">
    <source>
        <dbReference type="ARBA" id="ARBA00022475"/>
    </source>
</evidence>
<dbReference type="PRINTS" id="PR01036">
    <property type="entry name" value="TCRTETB"/>
</dbReference>
<evidence type="ECO:0000256" key="12">
    <source>
        <dbReference type="ARBA" id="ARBA00022695"/>
    </source>
</evidence>
<dbReference type="GO" id="GO:0016024">
    <property type="term" value="P:CDP-diacylglycerol biosynthetic process"/>
    <property type="evidence" value="ECO:0007669"/>
    <property type="project" value="TreeGrafter"/>
</dbReference>
<dbReference type="EMBL" id="BMKK01000001">
    <property type="protein sequence ID" value="GGD42172.1"/>
    <property type="molecule type" value="Genomic_DNA"/>
</dbReference>
<comment type="caution">
    <text evidence="20">The sequence shown here is derived from an EMBL/GenBank/DDBJ whole genome shotgun (WGS) entry which is preliminary data.</text>
</comment>
<keyword evidence="9" id="KW-0444">Lipid biosynthesis</keyword>
<keyword evidence="14" id="KW-0443">Lipid metabolism</keyword>
<comment type="pathway">
    <text evidence="3 18">Phospholipid metabolism; CDP-diacylglycerol biosynthesis; CDP-diacylglycerol from sn-glycerol 3-phosphate: step 3/3.</text>
</comment>
<proteinExistence type="inferred from homology"/>
<dbReference type="Proteomes" id="UP000609064">
    <property type="component" value="Unassembled WGS sequence"/>
</dbReference>
<feature type="transmembrane region" description="Helical" evidence="19">
    <location>
        <begin position="214"/>
        <end position="233"/>
    </location>
</feature>
<evidence type="ECO:0000256" key="19">
    <source>
        <dbReference type="SAM" id="Phobius"/>
    </source>
</evidence>
<feature type="transmembrane region" description="Helical" evidence="19">
    <location>
        <begin position="64"/>
        <end position="82"/>
    </location>
</feature>
<evidence type="ECO:0000256" key="4">
    <source>
        <dbReference type="ARBA" id="ARBA00005189"/>
    </source>
</evidence>
<dbReference type="AlphaFoldDB" id="A0A916YEE3"/>
<dbReference type="InterPro" id="IPR000374">
    <property type="entry name" value="PC_trans"/>
</dbReference>
<dbReference type="EC" id="2.7.7.41" evidence="6 18"/>
<keyword evidence="15 19" id="KW-0472">Membrane</keyword>
<evidence type="ECO:0000256" key="14">
    <source>
        <dbReference type="ARBA" id="ARBA00023098"/>
    </source>
</evidence>
<gene>
    <name evidence="20" type="ORF">GCM10011514_02660</name>
</gene>
<keyword evidence="11 18" id="KW-0812">Transmembrane</keyword>
<comment type="similarity">
    <text evidence="5 18">Belongs to the CDS family.</text>
</comment>
<protein>
    <recommendedName>
        <fullName evidence="7 18">Phosphatidate cytidylyltransferase</fullName>
        <ecNumber evidence="6 18">2.7.7.41</ecNumber>
    </recommendedName>
</protein>
<feature type="transmembrane region" description="Helical" evidence="19">
    <location>
        <begin position="88"/>
        <end position="107"/>
    </location>
</feature>
<evidence type="ECO:0000256" key="18">
    <source>
        <dbReference type="RuleBase" id="RU003938"/>
    </source>
</evidence>